<dbReference type="FunFam" id="3.40.190.10:FF:000158">
    <property type="entry name" value="Glutamate receptor"/>
    <property type="match status" value="1"/>
</dbReference>
<reference evidence="20" key="1">
    <citation type="submission" date="2015-04" db="UniProtKB">
        <authorList>
            <consortium name="EnsemblPlants"/>
        </authorList>
    </citation>
    <scope>IDENTIFICATION</scope>
</reference>
<dbReference type="FunFam" id="3.40.50.2300:FF:000264">
    <property type="entry name" value="Glutamate receptor"/>
    <property type="match status" value="1"/>
</dbReference>
<feature type="region of interest" description="Disordered" evidence="15">
    <location>
        <begin position="3641"/>
        <end position="3667"/>
    </location>
</feature>
<dbReference type="Gramene" id="OPUNC09G09560.1">
    <property type="protein sequence ID" value="OPUNC09G09560.1"/>
    <property type="gene ID" value="OPUNC09G09560"/>
</dbReference>
<feature type="region of interest" description="Disordered" evidence="15">
    <location>
        <begin position="2727"/>
        <end position="2780"/>
    </location>
</feature>
<evidence type="ECO:0000256" key="7">
    <source>
        <dbReference type="ARBA" id="ARBA00022989"/>
    </source>
</evidence>
<dbReference type="Pfam" id="PF00060">
    <property type="entry name" value="Lig_chan"/>
    <property type="match status" value="3"/>
</dbReference>
<feature type="domain" description="Ionotropic glutamate receptor C-terminal" evidence="19">
    <location>
        <begin position="1315"/>
        <end position="1643"/>
    </location>
</feature>
<name>A0A0E0M1H1_ORYPU</name>
<keyword evidence="8" id="KW-0406">Ion transport</keyword>
<dbReference type="Gene3D" id="3.40.190.10">
    <property type="entry name" value="Periplasmic binding protein-like II"/>
    <property type="match status" value="8"/>
</dbReference>
<evidence type="ECO:0000256" key="10">
    <source>
        <dbReference type="ARBA" id="ARBA00023170"/>
    </source>
</evidence>
<dbReference type="CDD" id="cd19990">
    <property type="entry name" value="PBP1_GABAb_receptor_plant"/>
    <property type="match status" value="4"/>
</dbReference>
<dbReference type="FunFam" id="3.40.190.10:FF:000195">
    <property type="entry name" value="Glutamate receptor 2.7"/>
    <property type="match status" value="2"/>
</dbReference>
<feature type="compositionally biased region" description="Low complexity" evidence="15">
    <location>
        <begin position="2755"/>
        <end position="2777"/>
    </location>
</feature>
<feature type="domain" description="Ionotropic glutamate receptor C-terminal" evidence="19">
    <location>
        <begin position="452"/>
        <end position="798"/>
    </location>
</feature>
<evidence type="ECO:0000259" key="19">
    <source>
        <dbReference type="SMART" id="SM00079"/>
    </source>
</evidence>
<keyword evidence="6 17" id="KW-0732">Signal</keyword>
<feature type="transmembrane region" description="Helical" evidence="16">
    <location>
        <begin position="634"/>
        <end position="656"/>
    </location>
</feature>
<comment type="function">
    <text evidence="14">Glutamate-gated receptor that probably acts as a non-selective cation channel. May be involved in light-signal transduction and calcium homeostasis via the regulation of calcium influx into cells.</text>
</comment>
<dbReference type="SUPFAM" id="SSF53822">
    <property type="entry name" value="Periplasmic binding protein-like I"/>
    <property type="match status" value="4"/>
</dbReference>
<dbReference type="InterPro" id="IPR001320">
    <property type="entry name" value="Iontro_rcpt_C"/>
</dbReference>
<dbReference type="STRING" id="4537.A0A0E0M1H1"/>
<feature type="domain" description="Ionotropic glutamate receptor C-terminal" evidence="19">
    <location>
        <begin position="2348"/>
        <end position="2668"/>
    </location>
</feature>
<accession>A0A0E0M1H1</accession>
<feature type="transmembrane region" description="Helical" evidence="16">
    <location>
        <begin position="2805"/>
        <end position="2823"/>
    </location>
</feature>
<protein>
    <recommendedName>
        <fullName evidence="22">Ionotropic glutamate receptor C-terminal domain-containing protein</fullName>
    </recommendedName>
</protein>
<evidence type="ECO:0000256" key="4">
    <source>
        <dbReference type="ARBA" id="ARBA00022448"/>
    </source>
</evidence>
<dbReference type="GO" id="GO:0015276">
    <property type="term" value="F:ligand-gated monoatomic ion channel activity"/>
    <property type="evidence" value="ECO:0007669"/>
    <property type="project" value="InterPro"/>
</dbReference>
<comment type="subunit">
    <text evidence="3">May form heteromers.</text>
</comment>
<feature type="transmembrane region" description="Helical" evidence="16">
    <location>
        <begin position="3460"/>
        <end position="3480"/>
    </location>
</feature>
<evidence type="ECO:0000256" key="3">
    <source>
        <dbReference type="ARBA" id="ARBA00011095"/>
    </source>
</evidence>
<dbReference type="FunFam" id="3.40.190.10:FF:000217">
    <property type="entry name" value="Glutamate receptor"/>
    <property type="match status" value="1"/>
</dbReference>
<dbReference type="Proteomes" id="UP000026962">
    <property type="component" value="Chromosome 9"/>
</dbReference>
<keyword evidence="13" id="KW-0407">Ion channel</keyword>
<feature type="transmembrane region" description="Helical" evidence="16">
    <location>
        <begin position="2511"/>
        <end position="2534"/>
    </location>
</feature>
<evidence type="ECO:0008006" key="22">
    <source>
        <dbReference type="Google" id="ProtNLM"/>
    </source>
</evidence>
<feature type="transmembrane region" description="Helical" evidence="16">
    <location>
        <begin position="3417"/>
        <end position="3440"/>
    </location>
</feature>
<feature type="region of interest" description="Disordered" evidence="15">
    <location>
        <begin position="1690"/>
        <end position="1765"/>
    </location>
</feature>
<dbReference type="CDD" id="cd13686">
    <property type="entry name" value="GluR_Plant"/>
    <property type="match status" value="4"/>
</dbReference>
<dbReference type="SMART" id="SM00062">
    <property type="entry name" value="PBPb"/>
    <property type="match status" value="1"/>
</dbReference>
<dbReference type="EnsemblPlants" id="OPUNC09G09560.1">
    <property type="protein sequence ID" value="OPUNC09G09560.1"/>
    <property type="gene ID" value="OPUNC09G09560"/>
</dbReference>
<keyword evidence="4" id="KW-0813">Transport</keyword>
<evidence type="ECO:0000256" key="16">
    <source>
        <dbReference type="SAM" id="Phobius"/>
    </source>
</evidence>
<reference evidence="20" key="2">
    <citation type="submission" date="2018-05" db="EMBL/GenBank/DDBJ databases">
        <title>OpunRS2 (Oryza punctata Reference Sequence Version 2).</title>
        <authorList>
            <person name="Zhang J."/>
            <person name="Kudrna D."/>
            <person name="Lee S."/>
            <person name="Talag J."/>
            <person name="Welchert J."/>
            <person name="Wing R.A."/>
        </authorList>
    </citation>
    <scope>NUCLEOTIDE SEQUENCE [LARGE SCALE GENOMIC DNA]</scope>
</reference>
<evidence type="ECO:0000256" key="9">
    <source>
        <dbReference type="ARBA" id="ARBA00023136"/>
    </source>
</evidence>
<feature type="compositionally biased region" description="Basic and acidic residues" evidence="15">
    <location>
        <begin position="1700"/>
        <end position="1728"/>
    </location>
</feature>
<feature type="compositionally biased region" description="Basic and acidic residues" evidence="15">
    <location>
        <begin position="2737"/>
        <end position="2746"/>
    </location>
</feature>
<dbReference type="GO" id="GO:0016020">
    <property type="term" value="C:membrane"/>
    <property type="evidence" value="ECO:0007669"/>
    <property type="project" value="UniProtKB-SubCell"/>
</dbReference>
<feature type="transmembrane region" description="Helical" evidence="16">
    <location>
        <begin position="581"/>
        <end position="599"/>
    </location>
</feature>
<sequence length="3709" mass="415021">MERAAGRAAFFFLFLSLTVAQNITENGPDTLNVGVILHLKSLVGKMARTSILMAVEDFYEVHMNFKTKLVLHVRDSNGDDIQAASEAIDLLENYNVRAIVGPQKSSEATFVSDLGNKSQVPVISFTATNPTLSSIHVPYFLRGTLSDVAQVNTLAALVKAYGWREVVPIYEDTDYGRGIIPYLADALQEFGASMPYRSAISESANTDQIERELYKLMTMQTRVYVVQMSTNIVSILFKKAKDLGMMSEDYAWILTDGISNIVDSLSPILEEMNGAIGVRFYELDDFTTRWNKRFKQDNPNDPPSQPSVFGLWGYDTIWALAQAAEKVRMADDIFQKQKDTKNTTCLGTLRISTIGPKLLDSILHSKFRGLSGEFDLRKRQLEFSTFQIINVVGSRSKEIGFWTAKHGIFRQLNKNKSKTKNMNPMPDLNPVVWPGEVCTVPKGWQIPTNGKKLLVGVRTNAYPEFMKVESNPVTNEITASGYAIDVFEEVLKRLPYAIPYEYISFDNGQGINSGSYNDFVYQVYLGVYDAAIGDITIRYNRTSYVDFTLPYTESGVAMIVPVKDDSNKNTWVFLKPLTTDLWFGSITFFIYTAIVIWLLERRSNNAELTGSFLRQLGIAIYFSFFADRERVDSILSRLVVIVWVSVLLVITSSYTANLSSMLTVQQLQPTITDVHELLKNGEYVGYPNGSYVADLLRGLGFDRTKLRAYNNLDGFADALSKGSPNGGISAVIDEVPYIKIFLAKHCKGYTMVGPIYKSEGFGFAFPKRSPLVYDFSRAILSITEGDSIINIEKKWIGDQHACQNDGTIISSSSLNFNSFSGLFLVTGVASTSALLIALMMFLYKNKHRIRNSIRRDQIQKGYDAERMNEQNQEMTIDSNQVHNLQLTVPDDSDEYNRQQDGEISIEQSAASRVQPTQDTTRGRSEEFHVGVILDLGSLVGKVARTSISLAVEDFYKVHRNYSTRLVLHVRDSMASDVRAASAATSPSLTSNSMPYFVRATSNDSVQVNSIASLIKAYGWREVVLVYEDTDYGRGILPYLIDALQEIDARVPYRSVIPFSATSENIQEELYKLMTMQTRVFVVHMSSTRTSHLFTKAKEVGMMNKGFVWIITNGVANIIDSLNPPVIEAMNGVIGVRFHAPKSKYLDRFSIRWNRMYQRDNPDESPFDKLSIVGLWGYDTIWALAQAAEKVGISTAKKRKPIPSKNSTYLESMVISTNGSDLLKTIVHNKFRGLSGDFDLTDRQLQVSMFQIINVVGRGWREIGFWTAKGGLSQQLNQTGLLITGMASRLNLNPVIWPGESTEIPRGWEFPTNGKKLRVGLHTSGYPEFMKTIKDPVTNATRASGLSIDIFEEVVKRLPFALTYDYLAFDTADTASTWSYNDFVYQVYLQNYDIAVGDITVRYNRTSYVDFTIPYTESGVAMIVPVKENKNKNMWIFLKPLSSGMWCGSTIFFIYTGVVVWLLERLNGNGHLHEDKLERFLSRLVLLVWMFVLLVLTSSYTASFASMLTVQQLSPAVNDVHELQKQGEYVGFHRGSYIEGLLEDIGFDRSKIRPLDTPDDFHSALSNGSKNGGVAALVLEVPYIKLFLAKYCQGYTMVGPIYKTAGFAFALPKRSPLLTDISRAILNITEGDAIIQIEKKWIGQNSCQNDDKVDGSGSITFGSFGGLFLLTGVVTTCSLIIAFLTNWHNTNQKSGTEGDDQNQHRHGERRENGHAQEGDQKNEDNRDYSDIENQTKLSVPQSLNTNDDEMTDDRPQNSNLTSLTHRGEKASRCGAAVVECRSMRQGGKIFFKCEENEQDVPNCCKFFKWIESYRKMVEGMSDHVVDEGPSDVAVVDGSIEMKRSSVDDGKIDKLIKLVEVLVIINIGLLVIGFIGVFVMILKIQVSLGLKVLQKPGTALVMEKAPQIILSLLLFIHFGVAQNATRTRVDEFPVGVILDLQTLVGKIARTSILMALDDFYSVHKNYSTRIVLHIRDAKSDNVQAASEALDLLENHNVQIIIGPQKSSQASFVSDLGNRSQVPIISFTATSPSLYSPSLPYFIRATLNDSAQVQSIACLIKTYGWRRVVPIYEDTDYGRGIIPYLIDALEEIDTRVPYRSVIPLSATSEEISQELYKLMTMQTRVFIVHMSSTLAASIFTKAKEVGMMSKGFVWIMTNGISNIIDSMNTSVVEAMNGALGIQFYVNKSELDSFTIGWNRRFQIDNPNDPPLKLSVFGLWGYDTIWAVAEAVEKVGVKNRTLFKKPSVATNSTSLEIMETSVFGPYLLKVILKNKFRDRQLQVSTFRIINVFEKGWNNIGFWNEENGISQQLNLGKSKTKYATSVSGLNLVTWPGNSTETPKGWEIPGSGKKLQVGVHKSAYKEYMTNERDPITGAIKASGFSIDIFEEAVKRLPYALPYEYVAFDTSRDTSSGTYDDFVREVSLKKYDVAIGDITIRYSRMAYVDFTVPYTESGVAMIVPAKGSANKTWIFLQPLSRDLWLATILMFVYTGSIVWLLELLGNKKDVRESIPRKIGIVIFFSLFGDSYTANLATMLTVEQLKPTINSIDELRKSGVNVGYRNGSFVRDLLEDLNFNTSKIKAYDTPDDFYSALSKGSKNGGIAAFVHEVPYIKLFLAKHCKEYTMVGPFYKTAGLGYAFPKGSPLLGDMSKAILNITEGDTIMQIEKKWIGYQNDCKSTDSAVSYVSDPEKLSIDNFKGLFILNGIASTSSLIIAVIIYLYEKNKSMIKMQPDQNGDGSEEINKPQERSKGSTTEGNNQSEPGIGQSGQQQEETEGNEIGNRNLQTRSVKRSGSIFLWRERNTKKAPPGAILLLLLFAHSGAVALNATDNPGADEFHVGVILDLGSLVGKEARTSISMAVEDFYAVHKNFSTRLVLHVKDSRGNNFQAASAALDLLNNYNVKAIVGPQKSSEAFFMTDIANISEVPVISFTATSPSLTSDNNPYFLRATINDSTQVNSIASLIKYYGWREVVPIYIDTDYGRSIIPDLLEALQGNNAHVPYHSIIPQSATSEQITQELYKLMTMQTRVFIVHMTSPMASVLFTQAKEVGMMDKGYVWIITFGVASLIGSLNPSVLEAMNGALGVGVYVPKSTELDNFTVRWNTRFRMDNPNDPLLKLSIFGLWGYDTIWAVAQAVEKAKSTKDTVQIHHMTNSMTSLKVPKETENGLKFVNAILQYKFWGLSGYFDLSDRQLQPSSFQIINIVGQGWRNVGFWTAQDGFSRRLTRPRSNRTYLSTKPDLNPVIWPGESTNIPRGWEIPTSGKKLQVGVCTSDGYPEYIYAEKDPVIVGMTKASGLAVEVFEETVKRLPYALPYEYVFYNTTENISSSYDDFVYQYRIHDSFLSRSGLIPSCVQVLFVHFPKVISMHLQKYDIAVADITITYKRSSYADFSLPYTESGVAMVVPVRERINMTTWIFLKPLTFGMWFASIILFIYTGVVVWLLEFLGNNKAVRGPIPKQMEMVERLLSRIVLIIWLFFLLVLTSSYTASLTSMLTVQQLQPTVTDVHELLKNGEYVGYQGGSYVKDLLDELGFDKSKIRQYDSTDGFRDALSREAEMVAFQKESPLRNDISKAILNITGGDTIIQIEKKWIGDQNKCQNVGPVTISGSLTFESFKGLFVLTGVASTSSLLIALIIYFYKNKKVQTGNRDSEQNFPEETKGDTIEVEKEQEETGEKGIQDINMQNNMVKRSVSIIIHRGDRVTGARVVPISGSARF</sequence>
<evidence type="ECO:0000256" key="15">
    <source>
        <dbReference type="SAM" id="MobiDB-lite"/>
    </source>
</evidence>
<dbReference type="OMA" id="GNETECP"/>
<organism evidence="20">
    <name type="scientific">Oryza punctata</name>
    <name type="common">Red rice</name>
    <dbReference type="NCBI Taxonomy" id="4537"/>
    <lineage>
        <taxon>Eukaryota</taxon>
        <taxon>Viridiplantae</taxon>
        <taxon>Streptophyta</taxon>
        <taxon>Embryophyta</taxon>
        <taxon>Tracheophyta</taxon>
        <taxon>Spermatophyta</taxon>
        <taxon>Magnoliopsida</taxon>
        <taxon>Liliopsida</taxon>
        <taxon>Poales</taxon>
        <taxon>Poaceae</taxon>
        <taxon>BOP clade</taxon>
        <taxon>Oryzoideae</taxon>
        <taxon>Oryzeae</taxon>
        <taxon>Oryzinae</taxon>
        <taxon>Oryza</taxon>
    </lineage>
</organism>
<keyword evidence="12" id="KW-1071">Ligand-gated ion channel</keyword>
<evidence type="ECO:0000256" key="13">
    <source>
        <dbReference type="ARBA" id="ARBA00023303"/>
    </source>
</evidence>
<feature type="transmembrane region" description="Helical" evidence="16">
    <location>
        <begin position="1442"/>
        <end position="1462"/>
    </location>
</feature>
<dbReference type="InterPro" id="IPR019594">
    <property type="entry name" value="Glu/Gly-bd"/>
</dbReference>
<dbReference type="PANTHER" id="PTHR34836:SF1">
    <property type="entry name" value="OS09G0428600 PROTEIN"/>
    <property type="match status" value="1"/>
</dbReference>
<feature type="transmembrane region" description="Helical" evidence="16">
    <location>
        <begin position="2696"/>
        <end position="2717"/>
    </location>
</feature>
<feature type="transmembrane region" description="Helical" evidence="16">
    <location>
        <begin position="1859"/>
        <end position="1880"/>
    </location>
</feature>
<evidence type="ECO:0000256" key="5">
    <source>
        <dbReference type="ARBA" id="ARBA00022692"/>
    </source>
</evidence>
<evidence type="ECO:0000259" key="18">
    <source>
        <dbReference type="SMART" id="SM00062"/>
    </source>
</evidence>
<proteinExistence type="inferred from homology"/>
<dbReference type="FunFam" id="3.40.50.2300:FF:000195">
    <property type="entry name" value="Glutamate receptor"/>
    <property type="match status" value="3"/>
</dbReference>
<keyword evidence="9 16" id="KW-0472">Membrane</keyword>
<keyword evidence="10" id="KW-0675">Receptor</keyword>
<evidence type="ECO:0000256" key="2">
    <source>
        <dbReference type="ARBA" id="ARBA00008685"/>
    </source>
</evidence>
<dbReference type="InterPro" id="IPR015683">
    <property type="entry name" value="Ionotropic_Glu_rcpt"/>
</dbReference>
<evidence type="ECO:0000256" key="12">
    <source>
        <dbReference type="ARBA" id="ARBA00023286"/>
    </source>
</evidence>
<dbReference type="FunFam" id="3.40.50.2300:FF:000169">
    <property type="entry name" value="Glutamate receptor"/>
    <property type="match status" value="4"/>
</dbReference>
<feature type="transmembrane region" description="Helical" evidence="16">
    <location>
        <begin position="822"/>
        <end position="843"/>
    </location>
</feature>
<keyword evidence="5 16" id="KW-0812">Transmembrane</keyword>
<dbReference type="InterPro" id="IPR028082">
    <property type="entry name" value="Peripla_BP_I"/>
</dbReference>
<feature type="transmembrane region" description="Helical" evidence="16">
    <location>
        <begin position="3611"/>
        <end position="3632"/>
    </location>
</feature>
<dbReference type="FunFam" id="1.10.287.70:FF:000037">
    <property type="entry name" value="Glutamate receptor"/>
    <property type="match status" value="1"/>
</dbReference>
<dbReference type="SMART" id="SM00079">
    <property type="entry name" value="PBPe"/>
    <property type="match status" value="3"/>
</dbReference>
<comment type="similarity">
    <text evidence="2">Belongs to the glutamate-gated ion channel (TC 1.A.10.1) family.</text>
</comment>
<evidence type="ECO:0000256" key="17">
    <source>
        <dbReference type="SAM" id="SignalP"/>
    </source>
</evidence>
<keyword evidence="11" id="KW-0325">Glycoprotein</keyword>
<feature type="chain" id="PRO_5002367168" description="Ionotropic glutamate receptor C-terminal domain-containing protein" evidence="17">
    <location>
        <begin position="21"/>
        <end position="3709"/>
    </location>
</feature>
<evidence type="ECO:0000256" key="8">
    <source>
        <dbReference type="ARBA" id="ARBA00023065"/>
    </source>
</evidence>
<evidence type="ECO:0000313" key="21">
    <source>
        <dbReference type="Proteomes" id="UP000026962"/>
    </source>
</evidence>
<feature type="compositionally biased region" description="Polar residues" evidence="15">
    <location>
        <begin position="1730"/>
        <end position="1744"/>
    </location>
</feature>
<feature type="signal peptide" evidence="17">
    <location>
        <begin position="1"/>
        <end position="20"/>
    </location>
</feature>
<keyword evidence="21" id="KW-1185">Reference proteome</keyword>
<feature type="transmembrane region" description="Helical" evidence="16">
    <location>
        <begin position="1483"/>
        <end position="1504"/>
    </location>
</feature>
<dbReference type="HOGENOM" id="CLU_224444_0_0_1"/>
<feature type="compositionally biased region" description="Basic and acidic residues" evidence="15">
    <location>
        <begin position="3642"/>
        <end position="3667"/>
    </location>
</feature>
<dbReference type="InterPro" id="IPR001828">
    <property type="entry name" value="ANF_lig-bd_rcpt"/>
</dbReference>
<evidence type="ECO:0000256" key="11">
    <source>
        <dbReference type="ARBA" id="ARBA00023180"/>
    </source>
</evidence>
<dbReference type="PANTHER" id="PTHR34836">
    <property type="entry name" value="OS06G0188250 PROTEIN"/>
    <property type="match status" value="1"/>
</dbReference>
<dbReference type="Pfam" id="PF10613">
    <property type="entry name" value="Lig_chan-Glu_bd"/>
    <property type="match status" value="2"/>
</dbReference>
<dbReference type="FunFam" id="3.40.190.10:FF:000103">
    <property type="entry name" value="Glutamate receptor"/>
    <property type="match status" value="3"/>
</dbReference>
<dbReference type="Pfam" id="PF00497">
    <property type="entry name" value="SBP_bac_3"/>
    <property type="match status" value="1"/>
</dbReference>
<feature type="transmembrane region" description="Helical" evidence="16">
    <location>
        <begin position="1658"/>
        <end position="1683"/>
    </location>
</feature>
<keyword evidence="7 16" id="KW-1133">Transmembrane helix</keyword>
<evidence type="ECO:0000256" key="14">
    <source>
        <dbReference type="ARBA" id="ARBA00049638"/>
    </source>
</evidence>
<feature type="domain" description="Solute-binding protein family 3/N-terminal" evidence="18">
    <location>
        <begin position="2357"/>
        <end position="2669"/>
    </location>
</feature>
<dbReference type="eggNOG" id="KOG1052">
    <property type="taxonomic scope" value="Eukaryota"/>
</dbReference>
<dbReference type="Gene3D" id="3.40.50.2300">
    <property type="match status" value="10"/>
</dbReference>
<evidence type="ECO:0000313" key="20">
    <source>
        <dbReference type="EnsemblPlants" id="OPUNC09G09560.1"/>
    </source>
</evidence>
<dbReference type="Pfam" id="PF01094">
    <property type="entry name" value="ANF_receptor"/>
    <property type="match status" value="4"/>
</dbReference>
<comment type="subcellular location">
    <subcellularLocation>
        <location evidence="1">Membrane</location>
        <topology evidence="1">Multi-pass membrane protein</topology>
    </subcellularLocation>
</comment>
<dbReference type="InterPro" id="IPR044440">
    <property type="entry name" value="GABAb_receptor_plant_PBP1"/>
</dbReference>
<dbReference type="InterPro" id="IPR001638">
    <property type="entry name" value="Solute-binding_3/MltF_N"/>
</dbReference>
<feature type="transmembrane region" description="Helical" evidence="16">
    <location>
        <begin position="611"/>
        <end position="628"/>
    </location>
</feature>
<evidence type="ECO:0000256" key="1">
    <source>
        <dbReference type="ARBA" id="ARBA00004141"/>
    </source>
</evidence>
<dbReference type="Gene3D" id="1.10.287.70">
    <property type="match status" value="3"/>
</dbReference>
<dbReference type="SUPFAM" id="SSF53850">
    <property type="entry name" value="Periplasmic binding protein-like II"/>
    <property type="match status" value="4"/>
</dbReference>
<evidence type="ECO:0000256" key="6">
    <source>
        <dbReference type="ARBA" id="ARBA00022729"/>
    </source>
</evidence>
<feature type="transmembrane region" description="Helical" evidence="16">
    <location>
        <begin position="2476"/>
        <end position="2499"/>
    </location>
</feature>